<dbReference type="Proteomes" id="UP000176260">
    <property type="component" value="Unassembled WGS sequence"/>
</dbReference>
<organism evidence="1 2">
    <name type="scientific">Candidatus Buchananbacteria bacterium RBG_13_39_9</name>
    <dbReference type="NCBI Taxonomy" id="1797531"/>
    <lineage>
        <taxon>Bacteria</taxon>
        <taxon>Candidatus Buchananiibacteriota</taxon>
    </lineage>
</organism>
<evidence type="ECO:0000313" key="1">
    <source>
        <dbReference type="EMBL" id="OGY41787.1"/>
    </source>
</evidence>
<reference evidence="1 2" key="1">
    <citation type="journal article" date="2016" name="Nat. Commun.">
        <title>Thousands of microbial genomes shed light on interconnected biogeochemical processes in an aquifer system.</title>
        <authorList>
            <person name="Anantharaman K."/>
            <person name="Brown C.T."/>
            <person name="Hug L.A."/>
            <person name="Sharon I."/>
            <person name="Castelle C.J."/>
            <person name="Probst A.J."/>
            <person name="Thomas B.C."/>
            <person name="Singh A."/>
            <person name="Wilkins M.J."/>
            <person name="Karaoz U."/>
            <person name="Brodie E.L."/>
            <person name="Williams K.H."/>
            <person name="Hubbard S.S."/>
            <person name="Banfield J.F."/>
        </authorList>
    </citation>
    <scope>NUCLEOTIDE SEQUENCE [LARGE SCALE GENOMIC DNA]</scope>
</reference>
<evidence type="ECO:0000313" key="2">
    <source>
        <dbReference type="Proteomes" id="UP000176260"/>
    </source>
</evidence>
<gene>
    <name evidence="1" type="ORF">A2Y67_04055</name>
</gene>
<sequence>MTTKSKYVKIPNQDKGGAKLKILITGLGITGKSSLLKWLKTFLPLIQNTIMLDLDYDREKLPKAFEPNILYVLEDVHGPTKNAVIPLIEYNLILYLLPSWFTHLKYWLARMHIWYQLGLYAWDPDKDQRRGTGKSKDWRNLPGIFKEFVAHFPKRSSTIDEDLVVLKTSSITTLLVIPKGRGEKIFFRFKTL</sequence>
<accession>A0A1G1XR08</accession>
<comment type="caution">
    <text evidence="1">The sequence shown here is derived from an EMBL/GenBank/DDBJ whole genome shotgun (WGS) entry which is preliminary data.</text>
</comment>
<dbReference type="EMBL" id="MHIA01000023">
    <property type="protein sequence ID" value="OGY41787.1"/>
    <property type="molecule type" value="Genomic_DNA"/>
</dbReference>
<proteinExistence type="predicted"/>
<dbReference type="AlphaFoldDB" id="A0A1G1XR08"/>
<protein>
    <submittedName>
        <fullName evidence="1">Uncharacterized protein</fullName>
    </submittedName>
</protein>
<name>A0A1G1XR08_9BACT</name>